<dbReference type="Proteomes" id="UP000789366">
    <property type="component" value="Unassembled WGS sequence"/>
</dbReference>
<dbReference type="EMBL" id="CAJVPW010047307">
    <property type="protein sequence ID" value="CAG8759234.1"/>
    <property type="molecule type" value="Genomic_DNA"/>
</dbReference>
<feature type="non-terminal residue" evidence="1">
    <location>
        <position position="332"/>
    </location>
</feature>
<organism evidence="1 2">
    <name type="scientific">Cetraspora pellucida</name>
    <dbReference type="NCBI Taxonomy" id="1433469"/>
    <lineage>
        <taxon>Eukaryota</taxon>
        <taxon>Fungi</taxon>
        <taxon>Fungi incertae sedis</taxon>
        <taxon>Mucoromycota</taxon>
        <taxon>Glomeromycotina</taxon>
        <taxon>Glomeromycetes</taxon>
        <taxon>Diversisporales</taxon>
        <taxon>Gigasporaceae</taxon>
        <taxon>Cetraspora</taxon>
    </lineage>
</organism>
<evidence type="ECO:0000313" key="2">
    <source>
        <dbReference type="Proteomes" id="UP000789366"/>
    </source>
</evidence>
<name>A0ACA9QP31_9GLOM</name>
<reference evidence="1" key="1">
    <citation type="submission" date="2021-06" db="EMBL/GenBank/DDBJ databases">
        <authorList>
            <person name="Kallberg Y."/>
            <person name="Tangrot J."/>
            <person name="Rosling A."/>
        </authorList>
    </citation>
    <scope>NUCLEOTIDE SEQUENCE</scope>
    <source>
        <strain evidence="1">28 12/20/2015</strain>
    </source>
</reference>
<sequence>ENNIATLNIQGLCNLVEMQIQNQEDYITSTNICTIRPVSLINIVSEERCKYVIEESTIKELTESPTWSVMIDESTTITNHKNLAIVSKHLVKNIPCHRYLGMIQLTSGTADSITSELLRFFTAKNIPTKTLFHMGSDGASVMLGKLNGVATQLKALYPFLTEHHCISHRLALAGKDAAKKVIYFKNEIGDPELVLLQIITTHWLSFSNVVKNLHQIINSVVAALFEDSLTDNIANFLYSEIDNNFYLATYYLADIMGYLRRLTLLFQANYVSLFDIKLQLDATIKAITTEFIGEENISPTWEIHLKNYFIEKNIDNFEIPLFVQDFAKAVIE</sequence>
<proteinExistence type="predicted"/>
<accession>A0ACA9QP31</accession>
<keyword evidence="2" id="KW-1185">Reference proteome</keyword>
<evidence type="ECO:0000313" key="1">
    <source>
        <dbReference type="EMBL" id="CAG8759234.1"/>
    </source>
</evidence>
<protein>
    <submittedName>
        <fullName evidence="1">13657_t:CDS:1</fullName>
    </submittedName>
</protein>
<comment type="caution">
    <text evidence="1">The sequence shown here is derived from an EMBL/GenBank/DDBJ whole genome shotgun (WGS) entry which is preliminary data.</text>
</comment>
<feature type="non-terminal residue" evidence="1">
    <location>
        <position position="1"/>
    </location>
</feature>
<gene>
    <name evidence="1" type="ORF">SPELUC_LOCUS15021</name>
</gene>